<reference evidence="2" key="2">
    <citation type="submission" date="2015-03" db="EMBL/GenBank/DDBJ databases">
        <authorList>
            <person name="Chow C.-E.T."/>
            <person name="Winget D.M."/>
            <person name="White R.A.III."/>
            <person name="Hallam S.J."/>
            <person name="Suttle C.A."/>
        </authorList>
    </citation>
    <scope>NUCLEOTIDE SEQUENCE</scope>
    <source>
        <strain evidence="2">Oxic1_6</strain>
    </source>
</reference>
<protein>
    <submittedName>
        <fullName evidence="2">Uncharacterized protein</fullName>
    </submittedName>
</protein>
<dbReference type="EMBL" id="KR029601">
    <property type="protein sequence ID" value="AKH48190.1"/>
    <property type="molecule type" value="Genomic_DNA"/>
</dbReference>
<reference evidence="2" key="1">
    <citation type="journal article" date="2015" name="Front. Microbiol.">
        <title>Combining genomic sequencing methods to explore viral diversity and reveal potential virus-host interactions.</title>
        <authorList>
            <person name="Chow C.E."/>
            <person name="Winget D.M."/>
            <person name="White R.A.III."/>
            <person name="Hallam S.J."/>
            <person name="Suttle C.A."/>
        </authorList>
    </citation>
    <scope>NUCLEOTIDE SEQUENCE</scope>
    <source>
        <strain evidence="2">Oxic1_6</strain>
    </source>
</reference>
<proteinExistence type="predicted"/>
<feature type="region of interest" description="Disordered" evidence="1">
    <location>
        <begin position="32"/>
        <end position="51"/>
    </location>
</feature>
<organism evidence="2">
    <name type="scientific">uncultured marine virus</name>
    <dbReference type="NCBI Taxonomy" id="186617"/>
    <lineage>
        <taxon>Viruses</taxon>
        <taxon>environmental samples</taxon>
    </lineage>
</organism>
<name>A0A0F7L8D9_9VIRU</name>
<sequence length="51" mass="5791">MRTPGGVRLCGSCRRLSRLPCRPLRVAPYGTLQARGRYRQDPQAARESGRY</sequence>
<evidence type="ECO:0000313" key="2">
    <source>
        <dbReference type="EMBL" id="AKH48190.1"/>
    </source>
</evidence>
<evidence type="ECO:0000256" key="1">
    <source>
        <dbReference type="SAM" id="MobiDB-lite"/>
    </source>
</evidence>
<accession>A0A0F7L8D9</accession>